<gene>
    <name evidence="4" type="ORF">S01H1_85416</name>
</gene>
<evidence type="ECO:0000256" key="1">
    <source>
        <dbReference type="ARBA" id="ARBA00022676"/>
    </source>
</evidence>
<sequence>KPDVFVGFGGYSAGPPAVFARLARVPILIHEQNSVPGLTTRLLRHLARTVCVSDEEARAALGKRAVITGNPVRPQIAALPRRRAATKGP</sequence>
<evidence type="ECO:0000256" key="2">
    <source>
        <dbReference type="ARBA" id="ARBA00022679"/>
    </source>
</evidence>
<dbReference type="InterPro" id="IPR004276">
    <property type="entry name" value="GlycoTrans_28_N"/>
</dbReference>
<dbReference type="AlphaFoldDB" id="X0Y340"/>
<dbReference type="PANTHER" id="PTHR21015">
    <property type="entry name" value="UDP-N-ACETYLGLUCOSAMINE--N-ACETYLMURAMYL-(PENTAPEPTIDE) PYROPHOSPHORYL-UNDECAPRENOL N-ACETYLGLUCOSAMINE TRANSFERASE 1"/>
    <property type="match status" value="1"/>
</dbReference>
<evidence type="ECO:0000313" key="4">
    <source>
        <dbReference type="EMBL" id="GAG50120.1"/>
    </source>
</evidence>
<dbReference type="Gene3D" id="3.40.50.2000">
    <property type="entry name" value="Glycogen Phosphorylase B"/>
    <property type="match status" value="1"/>
</dbReference>
<comment type="caution">
    <text evidence="4">The sequence shown here is derived from an EMBL/GenBank/DDBJ whole genome shotgun (WGS) entry which is preliminary data.</text>
</comment>
<accession>X0Y340</accession>
<organism evidence="4">
    <name type="scientific">marine sediment metagenome</name>
    <dbReference type="NCBI Taxonomy" id="412755"/>
    <lineage>
        <taxon>unclassified sequences</taxon>
        <taxon>metagenomes</taxon>
        <taxon>ecological metagenomes</taxon>
    </lineage>
</organism>
<dbReference type="SUPFAM" id="SSF53756">
    <property type="entry name" value="UDP-Glycosyltransferase/glycogen phosphorylase"/>
    <property type="match status" value="1"/>
</dbReference>
<evidence type="ECO:0000259" key="3">
    <source>
        <dbReference type="Pfam" id="PF03033"/>
    </source>
</evidence>
<proteinExistence type="predicted"/>
<feature type="non-terminal residue" evidence="4">
    <location>
        <position position="1"/>
    </location>
</feature>
<reference evidence="4" key="1">
    <citation type="journal article" date="2014" name="Front. Microbiol.">
        <title>High frequency of phylogenetically diverse reductive dehalogenase-homologous genes in deep subseafloor sedimentary metagenomes.</title>
        <authorList>
            <person name="Kawai M."/>
            <person name="Futagami T."/>
            <person name="Toyoda A."/>
            <person name="Takaki Y."/>
            <person name="Nishi S."/>
            <person name="Hori S."/>
            <person name="Arai W."/>
            <person name="Tsubouchi T."/>
            <person name="Morono Y."/>
            <person name="Uchiyama I."/>
            <person name="Ito T."/>
            <person name="Fujiyama A."/>
            <person name="Inagaki F."/>
            <person name="Takami H."/>
        </authorList>
    </citation>
    <scope>NUCLEOTIDE SEQUENCE</scope>
    <source>
        <strain evidence="4">Expedition CK06-06</strain>
    </source>
</reference>
<dbReference type="EMBL" id="BARS01058656">
    <property type="protein sequence ID" value="GAG50120.1"/>
    <property type="molecule type" value="Genomic_DNA"/>
</dbReference>
<dbReference type="PANTHER" id="PTHR21015:SF22">
    <property type="entry name" value="GLYCOSYLTRANSFERASE"/>
    <property type="match status" value="1"/>
</dbReference>
<keyword evidence="1" id="KW-0328">Glycosyltransferase</keyword>
<dbReference type="Pfam" id="PF03033">
    <property type="entry name" value="Glyco_transf_28"/>
    <property type="match status" value="1"/>
</dbReference>
<dbReference type="GO" id="GO:0005975">
    <property type="term" value="P:carbohydrate metabolic process"/>
    <property type="evidence" value="ECO:0007669"/>
    <property type="project" value="InterPro"/>
</dbReference>
<feature type="non-terminal residue" evidence="4">
    <location>
        <position position="89"/>
    </location>
</feature>
<keyword evidence="2" id="KW-0808">Transferase</keyword>
<name>X0Y340_9ZZZZ</name>
<dbReference type="GO" id="GO:0016758">
    <property type="term" value="F:hexosyltransferase activity"/>
    <property type="evidence" value="ECO:0007669"/>
    <property type="project" value="InterPro"/>
</dbReference>
<feature type="domain" description="Glycosyltransferase family 28 N-terminal" evidence="3">
    <location>
        <begin position="1"/>
        <end position="50"/>
    </location>
</feature>
<protein>
    <recommendedName>
        <fullName evidence="3">Glycosyltransferase family 28 N-terminal domain-containing protein</fullName>
    </recommendedName>
</protein>